<feature type="transmembrane region" description="Helical" evidence="6">
    <location>
        <begin position="770"/>
        <end position="789"/>
    </location>
</feature>
<dbReference type="PANTHER" id="PTHR12489:SF22">
    <property type="entry name" value="SI:DKEY-35M8.1"/>
    <property type="match status" value="1"/>
</dbReference>
<evidence type="ECO:0000256" key="2">
    <source>
        <dbReference type="ARBA" id="ARBA00022692"/>
    </source>
</evidence>
<evidence type="ECO:0000313" key="8">
    <source>
        <dbReference type="RefSeq" id="XP_013085159.2"/>
    </source>
</evidence>
<evidence type="ECO:0000256" key="5">
    <source>
        <dbReference type="SAM" id="MobiDB-lite"/>
    </source>
</evidence>
<evidence type="ECO:0000256" key="6">
    <source>
        <dbReference type="SAM" id="Phobius"/>
    </source>
</evidence>
<comment type="subcellular location">
    <subcellularLocation>
        <location evidence="1">Membrane</location>
        <topology evidence="1">Multi-pass membrane protein</topology>
    </subcellularLocation>
</comment>
<feature type="region of interest" description="Disordered" evidence="5">
    <location>
        <begin position="263"/>
        <end position="296"/>
    </location>
</feature>
<keyword evidence="4 6" id="KW-0472">Membrane</keyword>
<protein>
    <submittedName>
        <fullName evidence="8">Uncharacterized protein LOC106069928</fullName>
    </submittedName>
</protein>
<feature type="transmembrane region" description="Helical" evidence="6">
    <location>
        <begin position="815"/>
        <end position="837"/>
    </location>
</feature>
<dbReference type="GO" id="GO:0016020">
    <property type="term" value="C:membrane"/>
    <property type="evidence" value="ECO:0007669"/>
    <property type="project" value="UniProtKB-SubCell"/>
</dbReference>
<dbReference type="InterPro" id="IPR019372">
    <property type="entry name" value="LHFPL"/>
</dbReference>
<proteinExistence type="predicted"/>
<feature type="transmembrane region" description="Helical" evidence="6">
    <location>
        <begin position="729"/>
        <end position="758"/>
    </location>
</feature>
<evidence type="ECO:0000256" key="4">
    <source>
        <dbReference type="ARBA" id="ARBA00023136"/>
    </source>
</evidence>
<keyword evidence="2 6" id="KW-0812">Transmembrane</keyword>
<dbReference type="GeneID" id="106069928"/>
<dbReference type="KEGG" id="bgt:106069928"/>
<dbReference type="OrthoDB" id="6087006at2759"/>
<reference evidence="8" key="1">
    <citation type="submission" date="2025-08" db="UniProtKB">
        <authorList>
            <consortium name="RefSeq"/>
        </authorList>
    </citation>
    <scope>IDENTIFICATION</scope>
</reference>
<dbReference type="Pfam" id="PF10242">
    <property type="entry name" value="L_HMGIC_fpl"/>
    <property type="match status" value="1"/>
</dbReference>
<accession>A0A9U8EFM9</accession>
<gene>
    <name evidence="8" type="primary">LOC106069928</name>
</gene>
<feature type="region of interest" description="Disordered" evidence="5">
    <location>
        <begin position="1"/>
        <end position="34"/>
    </location>
</feature>
<dbReference type="RefSeq" id="XP_013085159.2">
    <property type="nucleotide sequence ID" value="XM_013229705.2"/>
</dbReference>
<sequence>MKSAKIGQLTPISDRLLPTDRSDPHKALSQPPGGVQQAWLCRGDQILVEDGGGEYNCLGVCHKVNSPDNEIGTRGGHEKQGGYSRLDSQCGHDRLNTQCGHDRQLLNETDIHTKLIHDDINDDNVHLFKRCDTNTLSHQDEHVENEKYKTINIEDYKLIQAKLDPKLSESDSVGIKERDLITNVSKINTNLATNAELSKDNNTDKVSNIHSDILKDISLEITHSELVQDLIAEITPQATSECNREFDLKRIVVAKPDRGVSPQNFSDTCFKPDSLNTSSPRYPEPGFETNSDPQCPPQSRLCERQCACKESSVRNSAPPRTNQIYIDSQNDRAHFKFVSAQSYQENSQRHRNRRPCSFTSSLCNTNIESSTESSELDNWSRFIHSRRNAQQSGRLEQFKMSSQEKVYINNSRDSKSPSSSEVSVACSCHSKRNEQILSVCRQDLHDKRLSHQYLNSSITGHKYPFIFSDTGVLDSPNVHSEMIFNAAKSKERPNPESIPGELAPHPIHHYYNKSSMFQPVVREHNSSFTSNMGEKKKNKDFDLSIFIPLAQMKCPFSKLSDSSEQPFNRQHSTKYQQFSSQDNWEEHTLLRAPEAVNYLLAQRLEPGVSSSVYTSFSQSTLIQHLTCGHRRISFSPVSLLWAFLSVLVAATCLLSFLTPFWAVHPDHIHSFGLLNLCVRDQRFSHPRSICVNFGYQQLYSYRNLNNETEIFPYVVDTPRIDITRIPSGAWQAACLLFGAGVSVQILGAAVSLVVLTLSEPWHRRVAMTNGYVQTVGVLLLLSGLVLYPIGFSSPFFSYFCDSTRAFRTGHCAMGWSYITAVMATALSIFCPVISNFAEAQMNKEKPVARLLETARLRV</sequence>
<keyword evidence="3 6" id="KW-1133">Transmembrane helix</keyword>
<dbReference type="PANTHER" id="PTHR12489">
    <property type="entry name" value="LIPOMA HMGIC FUSION PARTNER-LIKE PROTEIN"/>
    <property type="match status" value="1"/>
</dbReference>
<feature type="compositionally biased region" description="Basic and acidic residues" evidence="5">
    <location>
        <begin position="17"/>
        <end position="26"/>
    </location>
</feature>
<evidence type="ECO:0000256" key="3">
    <source>
        <dbReference type="ARBA" id="ARBA00022989"/>
    </source>
</evidence>
<feature type="transmembrane region" description="Helical" evidence="6">
    <location>
        <begin position="639"/>
        <end position="662"/>
    </location>
</feature>
<evidence type="ECO:0000256" key="1">
    <source>
        <dbReference type="ARBA" id="ARBA00004141"/>
    </source>
</evidence>
<keyword evidence="7" id="KW-1185">Reference proteome</keyword>
<dbReference type="Proteomes" id="UP001165740">
    <property type="component" value="Chromosome 12"/>
</dbReference>
<evidence type="ECO:0000313" key="7">
    <source>
        <dbReference type="Proteomes" id="UP001165740"/>
    </source>
</evidence>
<dbReference type="AlphaFoldDB" id="A0A9U8EFM9"/>
<dbReference type="Gene3D" id="1.20.140.150">
    <property type="match status" value="1"/>
</dbReference>
<name>A0A9U8EFM9_BIOGL</name>
<organism evidence="7 8">
    <name type="scientific">Biomphalaria glabrata</name>
    <name type="common">Bloodfluke planorb</name>
    <name type="synonym">Freshwater snail</name>
    <dbReference type="NCBI Taxonomy" id="6526"/>
    <lineage>
        <taxon>Eukaryota</taxon>
        <taxon>Metazoa</taxon>
        <taxon>Spiralia</taxon>
        <taxon>Lophotrochozoa</taxon>
        <taxon>Mollusca</taxon>
        <taxon>Gastropoda</taxon>
        <taxon>Heterobranchia</taxon>
        <taxon>Euthyneura</taxon>
        <taxon>Panpulmonata</taxon>
        <taxon>Hygrophila</taxon>
        <taxon>Lymnaeoidea</taxon>
        <taxon>Planorbidae</taxon>
        <taxon>Biomphalaria</taxon>
    </lineage>
</organism>